<dbReference type="PROSITE" id="PS51257">
    <property type="entry name" value="PROKAR_LIPOPROTEIN"/>
    <property type="match status" value="1"/>
</dbReference>
<dbReference type="AlphaFoldDB" id="E3FGH4"/>
<gene>
    <name evidence="2" type="ordered locus">STAUR_3705</name>
</gene>
<sequence>MDAKSKGGFGVLVAVVAVAGCMISQEDAANRACSSDTDCPQAYACMELGAQRTCELIYPPSLPADAGPGDGGPADGGPSDGGSDGGVVPTYCEVRTILNANCVSSCHGAVFTGSGRSDFRLDYYEPPAGGLKGAKAMADRIKVRTFDIRNMPPLGNPAPSDAERGVVARWVTGGALPCSEGGAADAGVN</sequence>
<name>E3FGH4_STIAD</name>
<feature type="compositionally biased region" description="Gly residues" evidence="1">
    <location>
        <begin position="68"/>
        <end position="85"/>
    </location>
</feature>
<evidence type="ECO:0000313" key="2">
    <source>
        <dbReference type="EMBL" id="ADO71493.1"/>
    </source>
</evidence>
<dbReference type="EMBL" id="CP002271">
    <property type="protein sequence ID" value="ADO71493.1"/>
    <property type="molecule type" value="Genomic_DNA"/>
</dbReference>
<accession>E3FGH4</accession>
<feature type="region of interest" description="Disordered" evidence="1">
    <location>
        <begin position="65"/>
        <end position="85"/>
    </location>
</feature>
<dbReference type="STRING" id="378806.STAUR_3705"/>
<dbReference type="RefSeq" id="WP_013375871.1">
    <property type="nucleotide sequence ID" value="NC_014623.1"/>
</dbReference>
<proteinExistence type="predicted"/>
<organism evidence="2 3">
    <name type="scientific">Stigmatella aurantiaca (strain DW4/3-1)</name>
    <dbReference type="NCBI Taxonomy" id="378806"/>
    <lineage>
        <taxon>Bacteria</taxon>
        <taxon>Pseudomonadati</taxon>
        <taxon>Myxococcota</taxon>
        <taxon>Myxococcia</taxon>
        <taxon>Myxococcales</taxon>
        <taxon>Cystobacterineae</taxon>
        <taxon>Archangiaceae</taxon>
        <taxon>Stigmatella</taxon>
    </lineage>
</organism>
<evidence type="ECO:0000313" key="3">
    <source>
        <dbReference type="Proteomes" id="UP000001351"/>
    </source>
</evidence>
<protein>
    <submittedName>
        <fullName evidence="2">Conserved uncharacterized protein</fullName>
    </submittedName>
</protein>
<keyword evidence="3" id="KW-1185">Reference proteome</keyword>
<dbReference type="Proteomes" id="UP000001351">
    <property type="component" value="Chromosome"/>
</dbReference>
<dbReference type="HOGENOM" id="CLU_1538438_0_0_7"/>
<dbReference type="eggNOG" id="ENOG5031CR2">
    <property type="taxonomic scope" value="Bacteria"/>
</dbReference>
<evidence type="ECO:0000256" key="1">
    <source>
        <dbReference type="SAM" id="MobiDB-lite"/>
    </source>
</evidence>
<reference evidence="2 3" key="1">
    <citation type="journal article" date="2011" name="Mol. Biol. Evol.">
        <title>Comparative genomic analysis of fruiting body formation in Myxococcales.</title>
        <authorList>
            <person name="Huntley S."/>
            <person name="Hamann N."/>
            <person name="Wegener-Feldbrugge S."/>
            <person name="Treuner-Lange A."/>
            <person name="Kube M."/>
            <person name="Reinhardt R."/>
            <person name="Klages S."/>
            <person name="Muller R."/>
            <person name="Ronning C.M."/>
            <person name="Nierman W.C."/>
            <person name="Sogaard-Andersen L."/>
        </authorList>
    </citation>
    <scope>NUCLEOTIDE SEQUENCE [LARGE SCALE GENOMIC DNA]</scope>
    <source>
        <strain evidence="2 3">DW4/3-1</strain>
    </source>
</reference>
<dbReference type="KEGG" id="sur:STAUR_3705"/>